<dbReference type="Pfam" id="PF07690">
    <property type="entry name" value="MFS_1"/>
    <property type="match status" value="2"/>
</dbReference>
<feature type="transmembrane region" description="Helical" evidence="6">
    <location>
        <begin position="248"/>
        <end position="273"/>
    </location>
</feature>
<feature type="transmembrane region" description="Helical" evidence="6">
    <location>
        <begin position="46"/>
        <end position="72"/>
    </location>
</feature>
<dbReference type="InterPro" id="IPR011701">
    <property type="entry name" value="MFS"/>
</dbReference>
<accession>A0ABQ3W8G4</accession>
<organism evidence="8 9">
    <name type="scientific">Lactobacillus nasalidis</name>
    <dbReference type="NCBI Taxonomy" id="2797258"/>
    <lineage>
        <taxon>Bacteria</taxon>
        <taxon>Bacillati</taxon>
        <taxon>Bacillota</taxon>
        <taxon>Bacilli</taxon>
        <taxon>Lactobacillales</taxon>
        <taxon>Lactobacillaceae</taxon>
        <taxon>Lactobacillus</taxon>
    </lineage>
</organism>
<dbReference type="Gene3D" id="1.20.1250.20">
    <property type="entry name" value="MFS general substrate transporter like domains"/>
    <property type="match status" value="1"/>
</dbReference>
<dbReference type="Proteomes" id="UP000616547">
    <property type="component" value="Unassembled WGS sequence"/>
</dbReference>
<comment type="caution">
    <text evidence="8">The sequence shown here is derived from an EMBL/GenBank/DDBJ whole genome shotgun (WGS) entry which is preliminary data.</text>
</comment>
<keyword evidence="2" id="KW-0813">Transport</keyword>
<evidence type="ECO:0000256" key="2">
    <source>
        <dbReference type="ARBA" id="ARBA00022448"/>
    </source>
</evidence>
<proteinExistence type="predicted"/>
<dbReference type="InterPro" id="IPR036259">
    <property type="entry name" value="MFS_trans_sf"/>
</dbReference>
<evidence type="ECO:0000256" key="4">
    <source>
        <dbReference type="ARBA" id="ARBA00022989"/>
    </source>
</evidence>
<evidence type="ECO:0000256" key="6">
    <source>
        <dbReference type="SAM" id="Phobius"/>
    </source>
</evidence>
<sequence>MNRQGMNFKKALLFGLAACFLYGMGAGLRADIGILLQPIMKQTGLAYSQVSFSIALLQLVFGSSQPFFGILAAKRSNRFVLLTGVGLIICGLTGITFASSLPALIAFLSIVFGLGAGAVSFGLVFTSAACFVGPKYAMMISGMLNASAGMVGFVLSPLLNQLLAVGGLQLVVAAVAAAAALTLPVVFLVTSRDPGRGNEKEADLPESGAIFKEAFHSRTYRLLLAGFSTCGFHMVIIESHLFSQFKSYGISAAAASWAFSTYGIATIAGALLSGWLSGRLPKGRLLAFYYAFRAAWAAGYVFLLPKNFITAAVFAIGLGLTGDATVSPTSGLVNEEFSLGKVATLVGLLFLGHQIGAFASAWIGGILVDATGGYQLLWLIDSLLCLAAALASFRINEEDKKEIAE</sequence>
<feature type="transmembrane region" description="Helical" evidence="6">
    <location>
        <begin position="79"/>
        <end position="98"/>
    </location>
</feature>
<feature type="transmembrane region" description="Helical" evidence="6">
    <location>
        <begin position="167"/>
        <end position="190"/>
    </location>
</feature>
<name>A0ABQ3W8G4_9LACO</name>
<dbReference type="PROSITE" id="PS50850">
    <property type="entry name" value="MFS"/>
    <property type="match status" value="1"/>
</dbReference>
<gene>
    <name evidence="8" type="ORF">lacNasYZ03_16340</name>
</gene>
<dbReference type="EMBL" id="BOCI01000466">
    <property type="protein sequence ID" value="GHW01947.1"/>
    <property type="molecule type" value="Genomic_DNA"/>
</dbReference>
<reference evidence="9" key="1">
    <citation type="submission" date="2021-01" db="EMBL/GenBank/DDBJ databases">
        <title>Draft genome sequence of Nasalis larvatus strain YZ03.</title>
        <authorList>
            <person name="Suzuki-Hashido N."/>
            <person name="Tsuchida S."/>
            <person name="Hayakawa T."/>
        </authorList>
    </citation>
    <scope>NUCLEOTIDE SEQUENCE [LARGE SCALE GENOMIC DNA]</scope>
    <source>
        <strain evidence="9">YZ03</strain>
    </source>
</reference>
<feature type="transmembrane region" description="Helical" evidence="6">
    <location>
        <begin position="374"/>
        <end position="393"/>
    </location>
</feature>
<keyword evidence="9" id="KW-1185">Reference proteome</keyword>
<keyword evidence="3 6" id="KW-0812">Transmembrane</keyword>
<feature type="transmembrane region" description="Helical" evidence="6">
    <location>
        <begin position="104"/>
        <end position="124"/>
    </location>
</feature>
<keyword evidence="4 6" id="KW-1133">Transmembrane helix</keyword>
<dbReference type="SUPFAM" id="SSF103473">
    <property type="entry name" value="MFS general substrate transporter"/>
    <property type="match status" value="1"/>
</dbReference>
<dbReference type="InterPro" id="IPR020846">
    <property type="entry name" value="MFS_dom"/>
</dbReference>
<feature type="transmembrane region" description="Helical" evidence="6">
    <location>
        <begin position="309"/>
        <end position="333"/>
    </location>
</feature>
<evidence type="ECO:0000256" key="1">
    <source>
        <dbReference type="ARBA" id="ARBA00004651"/>
    </source>
</evidence>
<evidence type="ECO:0000256" key="3">
    <source>
        <dbReference type="ARBA" id="ARBA00022692"/>
    </source>
</evidence>
<evidence type="ECO:0000256" key="5">
    <source>
        <dbReference type="ARBA" id="ARBA00023136"/>
    </source>
</evidence>
<protein>
    <submittedName>
        <fullName evidence="8">MFS transporter</fullName>
    </submittedName>
</protein>
<evidence type="ECO:0000313" key="9">
    <source>
        <dbReference type="Proteomes" id="UP000616547"/>
    </source>
</evidence>
<feature type="transmembrane region" description="Helical" evidence="6">
    <location>
        <begin position="222"/>
        <end position="242"/>
    </location>
</feature>
<feature type="transmembrane region" description="Helical" evidence="6">
    <location>
        <begin position="345"/>
        <end position="368"/>
    </location>
</feature>
<evidence type="ECO:0000313" key="8">
    <source>
        <dbReference type="EMBL" id="GHW01947.1"/>
    </source>
</evidence>
<keyword evidence="5 6" id="KW-0472">Membrane</keyword>
<feature type="domain" description="Major facilitator superfamily (MFS) profile" evidence="7">
    <location>
        <begin position="11"/>
        <end position="400"/>
    </location>
</feature>
<feature type="transmembrane region" description="Helical" evidence="6">
    <location>
        <begin position="136"/>
        <end position="155"/>
    </location>
</feature>
<evidence type="ECO:0000259" key="7">
    <source>
        <dbReference type="PROSITE" id="PS50850"/>
    </source>
</evidence>
<dbReference type="PANTHER" id="PTHR11360">
    <property type="entry name" value="MONOCARBOXYLATE TRANSPORTER"/>
    <property type="match status" value="1"/>
</dbReference>
<dbReference type="PANTHER" id="PTHR11360:SF284">
    <property type="entry name" value="EG:103B4.3 PROTEIN-RELATED"/>
    <property type="match status" value="1"/>
</dbReference>
<comment type="subcellular location">
    <subcellularLocation>
        <location evidence="1">Cell membrane</location>
        <topology evidence="1">Multi-pass membrane protein</topology>
    </subcellularLocation>
</comment>
<dbReference type="InterPro" id="IPR050327">
    <property type="entry name" value="Proton-linked_MCT"/>
</dbReference>